<evidence type="ECO:0000256" key="12">
    <source>
        <dbReference type="SAM" id="Phobius"/>
    </source>
</evidence>
<evidence type="ECO:0000256" key="1">
    <source>
        <dbReference type="ARBA" id="ARBA00004141"/>
    </source>
</evidence>
<dbReference type="Proteomes" id="UP000320839">
    <property type="component" value="Chromosome"/>
</dbReference>
<dbReference type="PANTHER" id="PTHR11537:SF254">
    <property type="entry name" value="POTASSIUM VOLTAGE-GATED CHANNEL PROTEIN SHAB"/>
    <property type="match status" value="1"/>
</dbReference>
<evidence type="ECO:0000259" key="13">
    <source>
        <dbReference type="Pfam" id="PF00520"/>
    </source>
</evidence>
<dbReference type="EMBL" id="CP036317">
    <property type="protein sequence ID" value="QDV20214.1"/>
    <property type="molecule type" value="Genomic_DNA"/>
</dbReference>
<evidence type="ECO:0000256" key="11">
    <source>
        <dbReference type="ARBA" id="ARBA00023303"/>
    </source>
</evidence>
<feature type="transmembrane region" description="Helical" evidence="12">
    <location>
        <begin position="52"/>
        <end position="71"/>
    </location>
</feature>
<keyword evidence="5" id="KW-0631">Potassium channel</keyword>
<dbReference type="GO" id="GO:0005249">
    <property type="term" value="F:voltage-gated potassium channel activity"/>
    <property type="evidence" value="ECO:0007669"/>
    <property type="project" value="InterPro"/>
</dbReference>
<comment type="subcellular location">
    <subcellularLocation>
        <location evidence="1">Membrane</location>
        <topology evidence="1">Multi-pass membrane protein</topology>
    </subcellularLocation>
</comment>
<evidence type="ECO:0000256" key="3">
    <source>
        <dbReference type="ARBA" id="ARBA00022538"/>
    </source>
</evidence>
<organism evidence="14 15">
    <name type="scientific">Gimesia panareensis</name>
    <dbReference type="NCBI Taxonomy" id="2527978"/>
    <lineage>
        <taxon>Bacteria</taxon>
        <taxon>Pseudomonadati</taxon>
        <taxon>Planctomycetota</taxon>
        <taxon>Planctomycetia</taxon>
        <taxon>Planctomycetales</taxon>
        <taxon>Planctomycetaceae</taxon>
        <taxon>Gimesia</taxon>
    </lineage>
</organism>
<keyword evidence="8 12" id="KW-1133">Transmembrane helix</keyword>
<dbReference type="Gene3D" id="1.20.120.350">
    <property type="entry name" value="Voltage-gated potassium channels. Chain C"/>
    <property type="match status" value="1"/>
</dbReference>
<evidence type="ECO:0000256" key="4">
    <source>
        <dbReference type="ARBA" id="ARBA00022692"/>
    </source>
</evidence>
<feature type="transmembrane region" description="Helical" evidence="12">
    <location>
        <begin position="77"/>
        <end position="97"/>
    </location>
</feature>
<keyword evidence="11 14" id="KW-0407">Ion channel</keyword>
<name>A0A518FV53_9PLAN</name>
<dbReference type="Gene3D" id="1.10.287.70">
    <property type="match status" value="1"/>
</dbReference>
<keyword evidence="3" id="KW-0633">Potassium transport</keyword>
<proteinExistence type="predicted"/>
<feature type="domain" description="Ion transport" evidence="13">
    <location>
        <begin position="17"/>
        <end position="231"/>
    </location>
</feature>
<dbReference type="InterPro" id="IPR027359">
    <property type="entry name" value="Volt_channel_dom_sf"/>
</dbReference>
<dbReference type="InterPro" id="IPR028325">
    <property type="entry name" value="VG_K_chnl"/>
</dbReference>
<dbReference type="Pfam" id="PF00520">
    <property type="entry name" value="Ion_trans"/>
    <property type="match status" value="1"/>
</dbReference>
<evidence type="ECO:0000256" key="9">
    <source>
        <dbReference type="ARBA" id="ARBA00023065"/>
    </source>
</evidence>
<keyword evidence="9" id="KW-0406">Ion transport</keyword>
<evidence type="ECO:0000313" key="14">
    <source>
        <dbReference type="EMBL" id="QDV20214.1"/>
    </source>
</evidence>
<reference evidence="14 15" key="1">
    <citation type="submission" date="2019-02" db="EMBL/GenBank/DDBJ databases">
        <title>Deep-cultivation of Planctomycetes and their phenomic and genomic characterization uncovers novel biology.</title>
        <authorList>
            <person name="Wiegand S."/>
            <person name="Jogler M."/>
            <person name="Boedeker C."/>
            <person name="Pinto D."/>
            <person name="Vollmers J."/>
            <person name="Rivas-Marin E."/>
            <person name="Kohn T."/>
            <person name="Peeters S.H."/>
            <person name="Heuer A."/>
            <person name="Rast P."/>
            <person name="Oberbeckmann S."/>
            <person name="Bunk B."/>
            <person name="Jeske O."/>
            <person name="Meyerdierks A."/>
            <person name="Storesund J.E."/>
            <person name="Kallscheuer N."/>
            <person name="Luecker S."/>
            <person name="Lage O.M."/>
            <person name="Pohl T."/>
            <person name="Merkel B.J."/>
            <person name="Hornburger P."/>
            <person name="Mueller R.-W."/>
            <person name="Bruemmer F."/>
            <person name="Labrenz M."/>
            <person name="Spormann A.M."/>
            <person name="Op den Camp H."/>
            <person name="Overmann J."/>
            <person name="Amann R."/>
            <person name="Jetten M.S.M."/>
            <person name="Mascher T."/>
            <person name="Medema M.H."/>
            <person name="Devos D.P."/>
            <person name="Kaster A.-K."/>
            <person name="Ovreas L."/>
            <person name="Rohde M."/>
            <person name="Galperin M.Y."/>
            <person name="Jogler C."/>
        </authorList>
    </citation>
    <scope>NUCLEOTIDE SEQUENCE [LARGE SCALE GENOMIC DNA]</scope>
    <source>
        <strain evidence="14 15">Pan153</strain>
    </source>
</reference>
<sequence>MQKLKQIIEQSDTRSGKVFDYVIQAMIILSLVSFSIETLPDLSADSRKTLKAIEIICIAVFTVEYIARIIVATNKPTFIFSFFGIIDALAILPFYLASGLDLRSIRSFRLLRLIRIMKLARYNAAAKRFHRAFIIAKEEIVLFLFASLIVLYLAAAGIYHFENPAQPEKFSSIFHSLWWAVTTLTTVGYGDMYPVTAGGRLFTFFVLVIGLGIVAIPAGLVASALSKAREMED</sequence>
<dbReference type="GO" id="GO:0001508">
    <property type="term" value="P:action potential"/>
    <property type="evidence" value="ECO:0007669"/>
    <property type="project" value="TreeGrafter"/>
</dbReference>
<feature type="transmembrane region" description="Helical" evidence="12">
    <location>
        <begin position="140"/>
        <end position="161"/>
    </location>
</feature>
<dbReference type="RefSeq" id="WP_145458249.1">
    <property type="nucleotide sequence ID" value="NZ_CP036317.1"/>
</dbReference>
<dbReference type="SUPFAM" id="SSF81324">
    <property type="entry name" value="Voltage-gated potassium channels"/>
    <property type="match status" value="1"/>
</dbReference>
<gene>
    <name evidence="14" type="ORF">Pan153_48870</name>
</gene>
<evidence type="ECO:0000313" key="15">
    <source>
        <dbReference type="Proteomes" id="UP000320839"/>
    </source>
</evidence>
<dbReference type="GO" id="GO:0008076">
    <property type="term" value="C:voltage-gated potassium channel complex"/>
    <property type="evidence" value="ECO:0007669"/>
    <property type="project" value="InterPro"/>
</dbReference>
<evidence type="ECO:0000256" key="10">
    <source>
        <dbReference type="ARBA" id="ARBA00023136"/>
    </source>
</evidence>
<dbReference type="InterPro" id="IPR005821">
    <property type="entry name" value="Ion_trans_dom"/>
</dbReference>
<keyword evidence="7" id="KW-0630">Potassium</keyword>
<dbReference type="AlphaFoldDB" id="A0A518FV53"/>
<keyword evidence="6" id="KW-0851">Voltage-gated channel</keyword>
<keyword evidence="4 12" id="KW-0812">Transmembrane</keyword>
<evidence type="ECO:0000256" key="2">
    <source>
        <dbReference type="ARBA" id="ARBA00022448"/>
    </source>
</evidence>
<dbReference type="PRINTS" id="PR00169">
    <property type="entry name" value="KCHANNEL"/>
</dbReference>
<dbReference type="PANTHER" id="PTHR11537">
    <property type="entry name" value="VOLTAGE-GATED POTASSIUM CHANNEL"/>
    <property type="match status" value="1"/>
</dbReference>
<evidence type="ECO:0000256" key="5">
    <source>
        <dbReference type="ARBA" id="ARBA00022826"/>
    </source>
</evidence>
<keyword evidence="10 12" id="KW-0472">Membrane</keyword>
<dbReference type="OrthoDB" id="9810759at2"/>
<evidence type="ECO:0000256" key="7">
    <source>
        <dbReference type="ARBA" id="ARBA00022958"/>
    </source>
</evidence>
<evidence type="ECO:0000256" key="6">
    <source>
        <dbReference type="ARBA" id="ARBA00022882"/>
    </source>
</evidence>
<keyword evidence="2" id="KW-0813">Transport</keyword>
<feature type="transmembrane region" description="Helical" evidence="12">
    <location>
        <begin position="21"/>
        <end position="40"/>
    </location>
</feature>
<accession>A0A518FV53</accession>
<protein>
    <submittedName>
        <fullName evidence="14">Cyclic nucleotide-gated potassium channel</fullName>
    </submittedName>
</protein>
<feature type="transmembrane region" description="Helical" evidence="12">
    <location>
        <begin position="202"/>
        <end position="225"/>
    </location>
</feature>
<feature type="transmembrane region" description="Helical" evidence="12">
    <location>
        <begin position="173"/>
        <end position="190"/>
    </location>
</feature>
<evidence type="ECO:0000256" key="8">
    <source>
        <dbReference type="ARBA" id="ARBA00022989"/>
    </source>
</evidence>